<dbReference type="AlphaFoldDB" id="H2Y0F9"/>
<dbReference type="GO" id="GO:0000712">
    <property type="term" value="P:resolution of meiotic recombination intermediates"/>
    <property type="evidence" value="ECO:0000318"/>
    <property type="project" value="GO_Central"/>
</dbReference>
<dbReference type="PANTHER" id="PTHR28680:SF1">
    <property type="entry name" value="CENTROMERE PROTEIN X"/>
    <property type="match status" value="1"/>
</dbReference>
<evidence type="ECO:0000256" key="4">
    <source>
        <dbReference type="ARBA" id="ARBA00022763"/>
    </source>
</evidence>
<evidence type="ECO:0000256" key="3">
    <source>
        <dbReference type="ARBA" id="ARBA00016388"/>
    </source>
</evidence>
<dbReference type="Proteomes" id="UP000008144">
    <property type="component" value="Chromosome 1"/>
</dbReference>
<dbReference type="GO" id="GO:0043240">
    <property type="term" value="C:Fanconi anaemia nuclear complex"/>
    <property type="evidence" value="ECO:0000318"/>
    <property type="project" value="GO_Central"/>
</dbReference>
<name>H2Y0F9_CIOIN</name>
<dbReference type="GO" id="GO:0071821">
    <property type="term" value="C:FANCM-MHF complex"/>
    <property type="evidence" value="ECO:0000318"/>
    <property type="project" value="GO_Central"/>
</dbReference>
<dbReference type="GO" id="GO:0051382">
    <property type="term" value="P:kinetochore assembly"/>
    <property type="evidence" value="ECO:0007669"/>
    <property type="project" value="InterPro"/>
</dbReference>
<dbReference type="STRING" id="7719.ENSCINP00000035393"/>
<evidence type="ECO:0000313" key="10">
    <source>
        <dbReference type="Proteomes" id="UP000008144"/>
    </source>
</evidence>
<dbReference type="Ensembl" id="ENSCINT00000033267.1">
    <property type="protein sequence ID" value="ENSCINP00000035393.1"/>
    <property type="gene ID" value="ENSCING00000020146.1"/>
</dbReference>
<comment type="similarity">
    <text evidence="2">Belongs to the CENP-X/MHF2 family.</text>
</comment>
<sequence length="82" mass="9030">MTSNKEGFSSEFAVKLLEKHFTDQNSTKISTKDGTGRKCAELLSVFVAEAASRAAKQAENEDAAICEIEHVEKILPQLLLDF</sequence>
<keyword evidence="10" id="KW-1185">Reference proteome</keyword>
<dbReference type="GO" id="GO:0003677">
    <property type="term" value="F:DNA binding"/>
    <property type="evidence" value="ECO:0007669"/>
    <property type="project" value="UniProtKB-KW"/>
</dbReference>
<reference evidence="9" key="4">
    <citation type="submission" date="2025-09" db="UniProtKB">
        <authorList>
            <consortium name="Ensembl"/>
        </authorList>
    </citation>
    <scope>IDENTIFICATION</scope>
</reference>
<comment type="subcellular location">
    <subcellularLocation>
        <location evidence="1">Nucleus</location>
    </subcellularLocation>
</comment>
<keyword evidence="7" id="KW-0539">Nucleus</keyword>
<dbReference type="Gene3D" id="6.10.130.30">
    <property type="match status" value="1"/>
</dbReference>
<organism evidence="9 10">
    <name type="scientific">Ciona intestinalis</name>
    <name type="common">Transparent sea squirt</name>
    <name type="synonym">Ascidia intestinalis</name>
    <dbReference type="NCBI Taxonomy" id="7719"/>
    <lineage>
        <taxon>Eukaryota</taxon>
        <taxon>Metazoa</taxon>
        <taxon>Chordata</taxon>
        <taxon>Tunicata</taxon>
        <taxon>Ascidiacea</taxon>
        <taxon>Phlebobranchia</taxon>
        <taxon>Cionidae</taxon>
        <taxon>Ciona</taxon>
    </lineage>
</organism>
<accession>H2Y0F9</accession>
<protein>
    <recommendedName>
        <fullName evidence="3">Centromere protein X</fullName>
    </recommendedName>
</protein>
<keyword evidence="5" id="KW-0238">DNA-binding</keyword>
<evidence type="ECO:0000256" key="8">
    <source>
        <dbReference type="ARBA" id="ARBA00047146"/>
    </source>
</evidence>
<dbReference type="GeneTree" id="ENSGT01110000269217"/>
<dbReference type="EMBL" id="EAAA01000071">
    <property type="status" value="NOT_ANNOTATED_CDS"/>
    <property type="molecule type" value="Genomic_DNA"/>
</dbReference>
<evidence type="ECO:0000313" key="9">
    <source>
        <dbReference type="Ensembl" id="ENSCINP00000035393.1"/>
    </source>
</evidence>
<evidence type="ECO:0000256" key="6">
    <source>
        <dbReference type="ARBA" id="ARBA00023204"/>
    </source>
</evidence>
<dbReference type="OMA" id="FKAKTIQ"/>
<keyword evidence="4" id="KW-0227">DNA damage</keyword>
<evidence type="ECO:0000256" key="5">
    <source>
        <dbReference type="ARBA" id="ARBA00023125"/>
    </source>
</evidence>
<evidence type="ECO:0000256" key="1">
    <source>
        <dbReference type="ARBA" id="ARBA00004123"/>
    </source>
</evidence>
<dbReference type="GO" id="GO:0031297">
    <property type="term" value="P:replication fork processing"/>
    <property type="evidence" value="ECO:0000318"/>
    <property type="project" value="GO_Central"/>
</dbReference>
<dbReference type="InParanoid" id="H2Y0F9"/>
<reference evidence="9" key="3">
    <citation type="submission" date="2025-08" db="UniProtKB">
        <authorList>
            <consortium name="Ensembl"/>
        </authorList>
    </citation>
    <scope>IDENTIFICATION</scope>
</reference>
<dbReference type="HOGENOM" id="CLU_175684_1_0_1"/>
<evidence type="ECO:0000256" key="2">
    <source>
        <dbReference type="ARBA" id="ARBA00009359"/>
    </source>
</evidence>
<dbReference type="GO" id="GO:0006281">
    <property type="term" value="P:DNA repair"/>
    <property type="evidence" value="ECO:0007669"/>
    <property type="project" value="UniProtKB-KW"/>
</dbReference>
<dbReference type="Pfam" id="PF09415">
    <property type="entry name" value="CENP-X"/>
    <property type="match status" value="1"/>
</dbReference>
<reference evidence="10" key="1">
    <citation type="journal article" date="2002" name="Science">
        <title>The draft genome of Ciona intestinalis: insights into chordate and vertebrate origins.</title>
        <authorList>
            <person name="Dehal P."/>
            <person name="Satou Y."/>
            <person name="Campbell R.K."/>
            <person name="Chapman J."/>
            <person name="Degnan B."/>
            <person name="De Tomaso A."/>
            <person name="Davidson B."/>
            <person name="Di Gregorio A."/>
            <person name="Gelpke M."/>
            <person name="Goodstein D.M."/>
            <person name="Harafuji N."/>
            <person name="Hastings K.E."/>
            <person name="Ho I."/>
            <person name="Hotta K."/>
            <person name="Huang W."/>
            <person name="Kawashima T."/>
            <person name="Lemaire P."/>
            <person name="Martinez D."/>
            <person name="Meinertzhagen I.A."/>
            <person name="Necula S."/>
            <person name="Nonaka M."/>
            <person name="Putnam N."/>
            <person name="Rash S."/>
            <person name="Saiga H."/>
            <person name="Satake M."/>
            <person name="Terry A."/>
            <person name="Yamada L."/>
            <person name="Wang H.G."/>
            <person name="Awazu S."/>
            <person name="Azumi K."/>
            <person name="Boore J."/>
            <person name="Branno M."/>
            <person name="Chin-Bow S."/>
            <person name="DeSantis R."/>
            <person name="Doyle S."/>
            <person name="Francino P."/>
            <person name="Keys D.N."/>
            <person name="Haga S."/>
            <person name="Hayashi H."/>
            <person name="Hino K."/>
            <person name="Imai K.S."/>
            <person name="Inaba K."/>
            <person name="Kano S."/>
            <person name="Kobayashi K."/>
            <person name="Kobayashi M."/>
            <person name="Lee B.I."/>
            <person name="Makabe K.W."/>
            <person name="Manohar C."/>
            <person name="Matassi G."/>
            <person name="Medina M."/>
            <person name="Mochizuki Y."/>
            <person name="Mount S."/>
            <person name="Morishita T."/>
            <person name="Miura S."/>
            <person name="Nakayama A."/>
            <person name="Nishizaka S."/>
            <person name="Nomoto H."/>
            <person name="Ohta F."/>
            <person name="Oishi K."/>
            <person name="Rigoutsos I."/>
            <person name="Sano M."/>
            <person name="Sasaki A."/>
            <person name="Sasakura Y."/>
            <person name="Shoguchi E."/>
            <person name="Shin-i T."/>
            <person name="Spagnuolo A."/>
            <person name="Stainier D."/>
            <person name="Suzuki M.M."/>
            <person name="Tassy O."/>
            <person name="Takatori N."/>
            <person name="Tokuoka M."/>
            <person name="Yagi K."/>
            <person name="Yoshizaki F."/>
            <person name="Wada S."/>
            <person name="Zhang C."/>
            <person name="Hyatt P.D."/>
            <person name="Larimer F."/>
            <person name="Detter C."/>
            <person name="Doggett N."/>
            <person name="Glavina T."/>
            <person name="Hawkins T."/>
            <person name="Richardson P."/>
            <person name="Lucas S."/>
            <person name="Kohara Y."/>
            <person name="Levine M."/>
            <person name="Satoh N."/>
            <person name="Rokhsar D.S."/>
        </authorList>
    </citation>
    <scope>NUCLEOTIDE SEQUENCE [LARGE SCALE GENOMIC DNA]</scope>
</reference>
<evidence type="ECO:0000256" key="7">
    <source>
        <dbReference type="ARBA" id="ARBA00023242"/>
    </source>
</evidence>
<dbReference type="CDD" id="cd22921">
    <property type="entry name" value="HFD_CENP-X"/>
    <property type="match status" value="1"/>
</dbReference>
<dbReference type="InterPro" id="IPR018552">
    <property type="entry name" value="CENP-X"/>
</dbReference>
<reference evidence="9" key="2">
    <citation type="journal article" date="2008" name="Genome Biol.">
        <title>Improved genome assembly and evidence-based global gene model set for the chordate Ciona intestinalis: new insight into intron and operon populations.</title>
        <authorList>
            <person name="Satou Y."/>
            <person name="Mineta K."/>
            <person name="Ogasawara M."/>
            <person name="Sasakura Y."/>
            <person name="Shoguchi E."/>
            <person name="Ueno K."/>
            <person name="Yamada L."/>
            <person name="Matsumoto J."/>
            <person name="Wasserscheid J."/>
            <person name="Dewar K."/>
            <person name="Wiley G.B."/>
            <person name="Macmil S.L."/>
            <person name="Roe B.A."/>
            <person name="Zeller R.W."/>
            <person name="Hastings K.E."/>
            <person name="Lemaire P."/>
            <person name="Lindquist E."/>
            <person name="Endo T."/>
            <person name="Hotta K."/>
            <person name="Inaba K."/>
        </authorList>
    </citation>
    <scope>NUCLEOTIDE SEQUENCE [LARGE SCALE GENOMIC DNA]</scope>
    <source>
        <strain evidence="9">wild type</strain>
    </source>
</reference>
<keyword evidence="6" id="KW-0234">DNA repair</keyword>
<dbReference type="PANTHER" id="PTHR28680">
    <property type="entry name" value="CENTROMERE PROTEIN X"/>
    <property type="match status" value="1"/>
</dbReference>
<comment type="subunit">
    <text evidence="8">Heterodimer with CENPX, sometimes called MHF; this interaction stabilizes both partners. MHF heterodimers can assemble to form tetrameric structures. MHF also coassemble with CENPT-CENPW heterodimers at centromeres to form the tetrameric CENP-T-W-S-X complex. Forms a discrete complex with FANCM and CENPX, called FANCM-MHF; this interaction, probably mediated by direct binding between CENPS and FANCM, leads to synergistic activation of double-stranded DNA binding and strongly stimulates FANCM-mediated DNA remodeling. Recruited by FANCM to the Fanconi anemia (FA) core complex, which consists of CENPS, CENPX, FANCA, FANCB, FANCC, FANCE, FANCF, FANCG, FANCL, FANCM, FAAP24 and FAAP100. The FA core complex associates with Bloom syndrome (BLM) complex, which consists of at least BLM, DNA topoisomerase 3-alpha (TOP3A), RMI1/BLAP75, RPA1/RPA70 and RPA2/RPA32. The super complex between FA and BLM is called BRAFT.</text>
</comment>
<proteinExistence type="inferred from homology"/>